<dbReference type="PANTHER" id="PTHR30329:SF21">
    <property type="entry name" value="LIPOPROTEIN YIAD-RELATED"/>
    <property type="match status" value="1"/>
</dbReference>
<accession>A0ABQ2SJ04</accession>
<evidence type="ECO:0000259" key="3">
    <source>
        <dbReference type="PROSITE" id="PS51123"/>
    </source>
</evidence>
<gene>
    <name evidence="4" type="ORF">GCM10008961_19490</name>
</gene>
<dbReference type="Gene3D" id="3.30.1330.60">
    <property type="entry name" value="OmpA-like domain"/>
    <property type="match status" value="1"/>
</dbReference>
<dbReference type="InterPro" id="IPR006665">
    <property type="entry name" value="OmpA-like"/>
</dbReference>
<dbReference type="Proteomes" id="UP000620633">
    <property type="component" value="Unassembled WGS sequence"/>
</dbReference>
<feature type="transmembrane region" description="Helical" evidence="2">
    <location>
        <begin position="20"/>
        <end position="38"/>
    </location>
</feature>
<name>A0ABQ2SJ04_9DEIO</name>
<keyword evidence="1 2" id="KW-0472">Membrane</keyword>
<dbReference type="InterPro" id="IPR036737">
    <property type="entry name" value="OmpA-like_sf"/>
</dbReference>
<keyword evidence="2" id="KW-0812">Transmembrane</keyword>
<reference evidence="5" key="1">
    <citation type="journal article" date="2019" name="Int. J. Syst. Evol. Microbiol.">
        <title>The Global Catalogue of Microorganisms (GCM) 10K type strain sequencing project: providing services to taxonomists for standard genome sequencing and annotation.</title>
        <authorList>
            <consortium name="The Broad Institute Genomics Platform"/>
            <consortium name="The Broad Institute Genome Sequencing Center for Infectious Disease"/>
            <person name="Wu L."/>
            <person name="Ma J."/>
        </authorList>
    </citation>
    <scope>NUCLEOTIDE SEQUENCE [LARGE SCALE GENOMIC DNA]</scope>
    <source>
        <strain evidence="5">JCM 31406</strain>
    </source>
</reference>
<dbReference type="InterPro" id="IPR050330">
    <property type="entry name" value="Bact_OuterMem_StrucFunc"/>
</dbReference>
<dbReference type="PANTHER" id="PTHR30329">
    <property type="entry name" value="STATOR ELEMENT OF FLAGELLAR MOTOR COMPLEX"/>
    <property type="match status" value="1"/>
</dbReference>
<dbReference type="RefSeq" id="WP_189101243.1">
    <property type="nucleotide sequence ID" value="NZ_BMQO01000007.1"/>
</dbReference>
<evidence type="ECO:0000313" key="4">
    <source>
        <dbReference type="EMBL" id="GGS27980.1"/>
    </source>
</evidence>
<feature type="domain" description="OmpA-like" evidence="3">
    <location>
        <begin position="79"/>
        <end position="198"/>
    </location>
</feature>
<evidence type="ECO:0000256" key="2">
    <source>
        <dbReference type="SAM" id="Phobius"/>
    </source>
</evidence>
<organism evidence="4 5">
    <name type="scientific">Deinococcus knuensis</name>
    <dbReference type="NCBI Taxonomy" id="1837380"/>
    <lineage>
        <taxon>Bacteria</taxon>
        <taxon>Thermotogati</taxon>
        <taxon>Deinococcota</taxon>
        <taxon>Deinococci</taxon>
        <taxon>Deinococcales</taxon>
        <taxon>Deinococcaceae</taxon>
        <taxon>Deinococcus</taxon>
    </lineage>
</organism>
<dbReference type="PROSITE" id="PS51123">
    <property type="entry name" value="OMPA_2"/>
    <property type="match status" value="1"/>
</dbReference>
<dbReference type="SUPFAM" id="SSF103088">
    <property type="entry name" value="OmpA-like"/>
    <property type="match status" value="1"/>
</dbReference>
<protein>
    <recommendedName>
        <fullName evidence="3">OmpA-like domain-containing protein</fullName>
    </recommendedName>
</protein>
<sequence length="206" mass="22705">MSRRALPADDLNPYVALTDTTLNVILVMVFVVAALTALTRVNWENLRYQDAQTTFQEAVNARIPTARRPILNRGKNDPVGTQRWVFTNNTLFKPGSVNLSPGGRATLKQFAQALRENPGTWRRIRIEGHTLPTRTRTSDRWEDATNRAAAAARFLVTQGGIAPYYIATAGRGGQNPLPNLTLTAPDHARIEIVLEYTNSAPAGDTP</sequence>
<dbReference type="Pfam" id="PF00691">
    <property type="entry name" value="OmpA"/>
    <property type="match status" value="1"/>
</dbReference>
<comment type="caution">
    <text evidence="4">The sequence shown here is derived from an EMBL/GenBank/DDBJ whole genome shotgun (WGS) entry which is preliminary data.</text>
</comment>
<proteinExistence type="predicted"/>
<dbReference type="EMBL" id="BMQO01000007">
    <property type="protein sequence ID" value="GGS27980.1"/>
    <property type="molecule type" value="Genomic_DNA"/>
</dbReference>
<keyword evidence="2" id="KW-1133">Transmembrane helix</keyword>
<evidence type="ECO:0000313" key="5">
    <source>
        <dbReference type="Proteomes" id="UP000620633"/>
    </source>
</evidence>
<keyword evidence="5" id="KW-1185">Reference proteome</keyword>
<evidence type="ECO:0000256" key="1">
    <source>
        <dbReference type="PROSITE-ProRule" id="PRU00473"/>
    </source>
</evidence>